<keyword evidence="1" id="KW-0472">Membrane</keyword>
<reference evidence="3" key="1">
    <citation type="submission" date="2017-03" db="EMBL/GenBank/DDBJ databases">
        <authorList>
            <person name="Lund M.B."/>
        </authorList>
    </citation>
    <scope>NUCLEOTIDE SEQUENCE [LARGE SCALE GENOMIC DNA]</scope>
</reference>
<dbReference type="Proteomes" id="UP000219994">
    <property type="component" value="Unassembled WGS sequence"/>
</dbReference>
<dbReference type="EMBL" id="NAEP01000032">
    <property type="protein sequence ID" value="PDQ35471.1"/>
    <property type="molecule type" value="Genomic_DNA"/>
</dbReference>
<name>A0A2A6FS98_9MICO</name>
<proteinExistence type="predicted"/>
<evidence type="ECO:0000313" key="3">
    <source>
        <dbReference type="Proteomes" id="UP000219994"/>
    </source>
</evidence>
<accession>A0A2A6FS98</accession>
<evidence type="ECO:0000313" key="2">
    <source>
        <dbReference type="EMBL" id="PDQ35471.1"/>
    </source>
</evidence>
<keyword evidence="1" id="KW-1133">Transmembrane helix</keyword>
<gene>
    <name evidence="2" type="ORF">B5766_05225</name>
</gene>
<sequence>FWVYTLYYVDDDGRTQQVQTGTCGAPGETTTVTAPGVSTTAQTEVPLGFKARDTAHITGPIATTTGYSWQIGFKAYKQATDTSGNLTGAPVCEAANLAFTSGVKPVTGVGDVTSDEVVFPSPGKYFWVQTLWMVAGDGTRFVAAQGVCGAPGETTKVNQVNITTTATSSVTLGQRAHDVARITGTIPPGSQLVWRIYKSTGTPTPVCEPANLVHTSTPVGIASGLVNGIEYHSYPVILTAPGVYYWIETLTDIDGNTITQGTCGADGETTTVTPPGVSTSATSSVTLGQHARDTAHITGPVATDTGHTWEVGFEAFKQTTDAAGNLVSGSVCEAANLVFTSGTKPVTGTGDVDSDPVVFTAPGTYFWIATLWMVDRDRTRHLATKGTCGASGETTTVTQPEVSTTAHSEVPFGFPAHDTASITGPIATDTRHSWEVGFQAFKQEVDTAGNLVSGPVCEAANLVFTSGAKLVTGVGNIDSDAVVFAAPGTYFWVQTLWMVDRDGTRYLATQGTCGAAGETTTVVPVPNVSTAAQPEVVLGQYAHDTAIVTGQVYRGASIGFKAYKQNVDAAGNLTGNPVCEQSSLVFTSGMKPVTGPGRVDSDATVFTAPGKYFWVETLYYTDPTGRTHDVQTGTCGAVGEITTVTPPGVSTTAQPDVILGQPAHDTAHVTGPITTDTGHSWQVEFQAFKQSTDTSGNLVSVPACEATNLVFSSTAKQVRSAGDVDSDSVVFTAPGKYFWVATLWMIAPDGTRHFATKGTCGADGETTTITPPGVSTTAHSEVLLGFPAHDTAHITGPITTDTEHTWEVEFRAFKQAVDTSGNLVSMPACEATNLVFSSTAKQVRSAGDVDSDPVVFTAPGKYFWVATLWMIAPDGTRHVATQGVCGAAGETTTVTAPLVLPPVLPPTGTASVPMAIGGLVLTLLGVLGFLLRRRKAASPLG</sequence>
<feature type="non-terminal residue" evidence="2">
    <location>
        <position position="1"/>
    </location>
</feature>
<keyword evidence="1" id="KW-0812">Transmembrane</keyword>
<protein>
    <recommendedName>
        <fullName evidence="4">Gram-positive cocci surface proteins LPxTG domain-containing protein</fullName>
    </recommendedName>
</protein>
<feature type="transmembrane region" description="Helical" evidence="1">
    <location>
        <begin position="910"/>
        <end position="931"/>
    </location>
</feature>
<organism evidence="2 3">
    <name type="scientific">Candidatus Lumbricidiphila eiseniae</name>
    <dbReference type="NCBI Taxonomy" id="1969409"/>
    <lineage>
        <taxon>Bacteria</taxon>
        <taxon>Bacillati</taxon>
        <taxon>Actinomycetota</taxon>
        <taxon>Actinomycetes</taxon>
        <taxon>Micrococcales</taxon>
        <taxon>Microbacteriaceae</taxon>
        <taxon>Candidatus Lumbricidiphila</taxon>
    </lineage>
</organism>
<evidence type="ECO:0000256" key="1">
    <source>
        <dbReference type="SAM" id="Phobius"/>
    </source>
</evidence>
<comment type="caution">
    <text evidence="2">The sequence shown here is derived from an EMBL/GenBank/DDBJ whole genome shotgun (WGS) entry which is preliminary data.</text>
</comment>
<evidence type="ECO:0008006" key="4">
    <source>
        <dbReference type="Google" id="ProtNLM"/>
    </source>
</evidence>
<dbReference type="AlphaFoldDB" id="A0A2A6FS98"/>